<proteinExistence type="predicted"/>
<sequence length="215" mass="23360">MPKPLSDGQQRLVFGVLVLILIVFGVYLMLGGFDGGDTAEEQQGDENTTSESAQQQEAATPVPIPTTALEDANVMDWFPFDEQEFRAAAAVAQSFAVAYGTVDYSKTPEDYYDRLEEFATEDYAKSLARNSGASALWGEMSEKEAVAEGSANIDSVRSFDDSSIVFLINAQSITQDEDGSQQDLGEFAITMVQNGGEWKVYDFQPADAGNFGDPQ</sequence>
<evidence type="ECO:0000313" key="3">
    <source>
        <dbReference type="EMBL" id="GAA3741572.1"/>
    </source>
</evidence>
<keyword evidence="2" id="KW-0472">Membrane</keyword>
<evidence type="ECO:0000256" key="2">
    <source>
        <dbReference type="SAM" id="Phobius"/>
    </source>
</evidence>
<feature type="region of interest" description="Disordered" evidence="1">
    <location>
        <begin position="38"/>
        <end position="62"/>
    </location>
</feature>
<feature type="compositionally biased region" description="Polar residues" evidence="1">
    <location>
        <begin position="45"/>
        <end position="58"/>
    </location>
</feature>
<dbReference type="Proteomes" id="UP001500908">
    <property type="component" value="Unassembled WGS sequence"/>
</dbReference>
<reference evidence="4" key="1">
    <citation type="journal article" date="2019" name="Int. J. Syst. Evol. Microbiol.">
        <title>The Global Catalogue of Microorganisms (GCM) 10K type strain sequencing project: providing services to taxonomists for standard genome sequencing and annotation.</title>
        <authorList>
            <consortium name="The Broad Institute Genomics Platform"/>
            <consortium name="The Broad Institute Genome Sequencing Center for Infectious Disease"/>
            <person name="Wu L."/>
            <person name="Ma J."/>
        </authorList>
    </citation>
    <scope>NUCLEOTIDE SEQUENCE [LARGE SCALE GENOMIC DNA]</scope>
    <source>
        <strain evidence="4">JCM 17137</strain>
    </source>
</reference>
<keyword evidence="4" id="KW-1185">Reference proteome</keyword>
<comment type="caution">
    <text evidence="3">The sequence shown here is derived from an EMBL/GenBank/DDBJ whole genome shotgun (WGS) entry which is preliminary data.</text>
</comment>
<feature type="transmembrane region" description="Helical" evidence="2">
    <location>
        <begin position="12"/>
        <end position="33"/>
    </location>
</feature>
<keyword evidence="2" id="KW-0812">Transmembrane</keyword>
<accession>A0ABP7FL68</accession>
<evidence type="ECO:0008006" key="5">
    <source>
        <dbReference type="Google" id="ProtNLM"/>
    </source>
</evidence>
<evidence type="ECO:0000313" key="4">
    <source>
        <dbReference type="Proteomes" id="UP001500908"/>
    </source>
</evidence>
<protein>
    <recommendedName>
        <fullName evidence="5">Mce-associated membrane protein</fullName>
    </recommendedName>
</protein>
<evidence type="ECO:0000256" key="1">
    <source>
        <dbReference type="SAM" id="MobiDB-lite"/>
    </source>
</evidence>
<gene>
    <name evidence="3" type="ORF">GCM10022402_21720</name>
</gene>
<organism evidence="3 4">
    <name type="scientific">Salinactinospora qingdaonensis</name>
    <dbReference type="NCBI Taxonomy" id="702744"/>
    <lineage>
        <taxon>Bacteria</taxon>
        <taxon>Bacillati</taxon>
        <taxon>Actinomycetota</taxon>
        <taxon>Actinomycetes</taxon>
        <taxon>Streptosporangiales</taxon>
        <taxon>Nocardiopsidaceae</taxon>
        <taxon>Salinactinospora</taxon>
    </lineage>
</organism>
<name>A0ABP7FL68_9ACTN</name>
<keyword evidence="2" id="KW-1133">Transmembrane helix</keyword>
<dbReference type="EMBL" id="BAABDD010000008">
    <property type="protein sequence ID" value="GAA3741572.1"/>
    <property type="molecule type" value="Genomic_DNA"/>
</dbReference>
<dbReference type="RefSeq" id="WP_344970443.1">
    <property type="nucleotide sequence ID" value="NZ_BAABDD010000008.1"/>
</dbReference>